<protein>
    <recommendedName>
        <fullName evidence="3">Lipoprotein</fullName>
    </recommendedName>
</protein>
<name>A0ABQ5PZW9_9BACT</name>
<dbReference type="EMBL" id="BSDC01000002">
    <property type="protein sequence ID" value="GLH67634.1"/>
    <property type="molecule type" value="Genomic_DNA"/>
</dbReference>
<sequence length="220" mass="23538">MRPLLCTLLVILGGLGCARIYRPVTLAPPPATLQGADLSGQLVLQPWGDNSRYERKALQANLRVLVLTVENSTATDLEILRLELPEATAALRPEAAVKLVKQPSLAYLLYPVLPGLAALGASDRGGFGPSDRALLQGFAILGACIGVPNAIIATRSNRHLEAFFREQAWSPGTLGANQTRRGLVFLRSPDPYAPLPLQLVYRGPGGERRLPLIGPGARPL</sequence>
<dbReference type="PROSITE" id="PS51257">
    <property type="entry name" value="PROKAR_LIPOPROTEIN"/>
    <property type="match status" value="1"/>
</dbReference>
<accession>A0ABQ5PZW9</accession>
<dbReference type="Proteomes" id="UP001165044">
    <property type="component" value="Unassembled WGS sequence"/>
</dbReference>
<gene>
    <name evidence="1" type="ORF">GETHED_19980</name>
</gene>
<evidence type="ECO:0000313" key="2">
    <source>
        <dbReference type="Proteomes" id="UP001165044"/>
    </source>
</evidence>
<organism evidence="1 2">
    <name type="scientific">Geothrix edaphica</name>
    <dbReference type="NCBI Taxonomy" id="2927976"/>
    <lineage>
        <taxon>Bacteria</taxon>
        <taxon>Pseudomonadati</taxon>
        <taxon>Acidobacteriota</taxon>
        <taxon>Holophagae</taxon>
        <taxon>Holophagales</taxon>
        <taxon>Holophagaceae</taxon>
        <taxon>Geothrix</taxon>
    </lineage>
</organism>
<reference evidence="1" key="1">
    <citation type="journal article" date="2023" name="Antonie Van Leeuwenhoek">
        <title>Mesoterricola silvestris gen. nov., sp. nov., Mesoterricola sediminis sp. nov., Geothrix oryzae sp. nov., Geothrix edaphica sp. nov., Geothrix rubra sp. nov., and Geothrix limicola sp. nov., six novel members of Acidobacteriota isolated from soils.</title>
        <authorList>
            <person name="Itoh H."/>
            <person name="Sugisawa Y."/>
            <person name="Mise K."/>
            <person name="Xu Z."/>
            <person name="Kuniyasu M."/>
            <person name="Ushijima N."/>
            <person name="Kawano K."/>
            <person name="Kobayashi E."/>
            <person name="Shiratori Y."/>
            <person name="Masuda Y."/>
            <person name="Senoo K."/>
        </authorList>
    </citation>
    <scope>NUCLEOTIDE SEQUENCE</scope>
    <source>
        <strain evidence="1">Red802</strain>
    </source>
</reference>
<dbReference type="RefSeq" id="WP_285608878.1">
    <property type="nucleotide sequence ID" value="NZ_BSDC01000002.1"/>
</dbReference>
<keyword evidence="2" id="KW-1185">Reference proteome</keyword>
<proteinExistence type="predicted"/>
<comment type="caution">
    <text evidence="1">The sequence shown here is derived from an EMBL/GenBank/DDBJ whole genome shotgun (WGS) entry which is preliminary data.</text>
</comment>
<evidence type="ECO:0008006" key="3">
    <source>
        <dbReference type="Google" id="ProtNLM"/>
    </source>
</evidence>
<evidence type="ECO:0000313" key="1">
    <source>
        <dbReference type="EMBL" id="GLH67634.1"/>
    </source>
</evidence>